<feature type="compositionally biased region" description="Low complexity" evidence="2">
    <location>
        <begin position="36"/>
        <end position="51"/>
    </location>
</feature>
<keyword evidence="1 4" id="KW-0378">Hydrolase</keyword>
<reference evidence="4 5" key="1">
    <citation type="submission" date="2024-08" db="EMBL/GenBank/DDBJ databases">
        <title>Whole-genome sequencing of halo(alkali)philic microorganisms from hypersaline lakes.</title>
        <authorList>
            <person name="Sorokin D.Y."/>
            <person name="Merkel A.Y."/>
            <person name="Messina E."/>
            <person name="Yakimov M."/>
        </authorList>
    </citation>
    <scope>NUCLEOTIDE SEQUENCE [LARGE SCALE GENOMIC DNA]</scope>
    <source>
        <strain evidence="4 5">Cl-TMA</strain>
    </source>
</reference>
<dbReference type="GO" id="GO:0016787">
    <property type="term" value="F:hydrolase activity"/>
    <property type="evidence" value="ECO:0007669"/>
    <property type="project" value="UniProtKB-KW"/>
</dbReference>
<evidence type="ECO:0000313" key="5">
    <source>
        <dbReference type="Proteomes" id="UP001575181"/>
    </source>
</evidence>
<proteinExistence type="predicted"/>
<sequence length="248" mass="26470">MNRPLRTLALAGWGHSPRCWERLAPQGVELTPRALPGHAAPGETPTPGTPGLQEAANALPGDWDLVMGWSLGGLVALEAVRRSVIRPLGLILVATPPAFLRRPTYPAGLEPAVLDRFRAGLGDDPEGTLRRFYTLQFQGDRAPRSQWAPAAIRDRLLAAGTAAETLQDWLDVLEAADLTAEPPALELPVLILHGTGDAVVDPAAVDFFAECGPRFLGQRIEGAGHAPHVTHPEETGQHIAAFARNLSS</sequence>
<evidence type="ECO:0000259" key="3">
    <source>
        <dbReference type="Pfam" id="PF12697"/>
    </source>
</evidence>
<comment type="caution">
    <text evidence="4">The sequence shown here is derived from an EMBL/GenBank/DDBJ whole genome shotgun (WGS) entry which is preliminary data.</text>
</comment>
<dbReference type="SUPFAM" id="SSF53474">
    <property type="entry name" value="alpha/beta-Hydrolases"/>
    <property type="match status" value="1"/>
</dbReference>
<dbReference type="Pfam" id="PF12697">
    <property type="entry name" value="Abhydrolase_6"/>
    <property type="match status" value="1"/>
</dbReference>
<accession>A0ABV4TSL4</accession>
<dbReference type="InterPro" id="IPR029058">
    <property type="entry name" value="AB_hydrolase_fold"/>
</dbReference>
<keyword evidence="5" id="KW-1185">Reference proteome</keyword>
<dbReference type="RefSeq" id="WP_373654932.1">
    <property type="nucleotide sequence ID" value="NZ_JBGUAW010000003.1"/>
</dbReference>
<evidence type="ECO:0000256" key="2">
    <source>
        <dbReference type="SAM" id="MobiDB-lite"/>
    </source>
</evidence>
<organism evidence="4 5">
    <name type="scientific">Thiohalorhabdus methylotrophus</name>
    <dbReference type="NCBI Taxonomy" id="3242694"/>
    <lineage>
        <taxon>Bacteria</taxon>
        <taxon>Pseudomonadati</taxon>
        <taxon>Pseudomonadota</taxon>
        <taxon>Gammaproteobacteria</taxon>
        <taxon>Thiohalorhabdales</taxon>
        <taxon>Thiohalorhabdaceae</taxon>
        <taxon>Thiohalorhabdus</taxon>
    </lineage>
</organism>
<dbReference type="PANTHER" id="PTHR43798">
    <property type="entry name" value="MONOACYLGLYCEROL LIPASE"/>
    <property type="match status" value="1"/>
</dbReference>
<dbReference type="InterPro" id="IPR000073">
    <property type="entry name" value="AB_hydrolase_1"/>
</dbReference>
<feature type="region of interest" description="Disordered" evidence="2">
    <location>
        <begin position="32"/>
        <end position="56"/>
    </location>
</feature>
<feature type="domain" description="AB hydrolase-1" evidence="3">
    <location>
        <begin position="10"/>
        <end position="235"/>
    </location>
</feature>
<dbReference type="InterPro" id="IPR050266">
    <property type="entry name" value="AB_hydrolase_sf"/>
</dbReference>
<dbReference type="PANTHER" id="PTHR43798:SF31">
    <property type="entry name" value="AB HYDROLASE SUPERFAMILY PROTEIN YCLE"/>
    <property type="match status" value="1"/>
</dbReference>
<dbReference type="Proteomes" id="UP001575181">
    <property type="component" value="Unassembled WGS sequence"/>
</dbReference>
<gene>
    <name evidence="4" type="ORF">ACERLL_04830</name>
</gene>
<evidence type="ECO:0000313" key="4">
    <source>
        <dbReference type="EMBL" id="MFA9460144.1"/>
    </source>
</evidence>
<dbReference type="EMBL" id="JBGUAW010000003">
    <property type="protein sequence ID" value="MFA9460144.1"/>
    <property type="molecule type" value="Genomic_DNA"/>
</dbReference>
<dbReference type="Gene3D" id="3.40.50.1820">
    <property type="entry name" value="alpha/beta hydrolase"/>
    <property type="match status" value="1"/>
</dbReference>
<protein>
    <submittedName>
        <fullName evidence="4">Alpha/beta fold hydrolase</fullName>
    </submittedName>
</protein>
<name>A0ABV4TSL4_9GAMM</name>
<evidence type="ECO:0000256" key="1">
    <source>
        <dbReference type="ARBA" id="ARBA00022801"/>
    </source>
</evidence>